<dbReference type="RefSeq" id="WP_092270711.1">
    <property type="nucleotide sequence ID" value="NZ_FORT01000010.1"/>
</dbReference>
<proteinExistence type="predicted"/>
<protein>
    <submittedName>
        <fullName evidence="2">Uncharacterized protein</fullName>
    </submittedName>
</protein>
<sequence>MRAESTSPSKARPVVVWESRPERQSGNVISLPSRAGNPPAVEQEASVKTWTVGPAESTAIVTEVSSGFHRKSVQAASPQSMCMYNAA</sequence>
<dbReference type="EMBL" id="FORT01000010">
    <property type="protein sequence ID" value="SFK23221.1"/>
    <property type="molecule type" value="Genomic_DNA"/>
</dbReference>
<organism evidence="2 3">
    <name type="scientific">Brevibacillus centrosporus</name>
    <dbReference type="NCBI Taxonomy" id="54910"/>
    <lineage>
        <taxon>Bacteria</taxon>
        <taxon>Bacillati</taxon>
        <taxon>Bacillota</taxon>
        <taxon>Bacilli</taxon>
        <taxon>Bacillales</taxon>
        <taxon>Paenibacillaceae</taxon>
        <taxon>Brevibacillus</taxon>
    </lineage>
</organism>
<dbReference type="Proteomes" id="UP000198915">
    <property type="component" value="Unassembled WGS sequence"/>
</dbReference>
<reference evidence="3" key="1">
    <citation type="submission" date="2016-10" db="EMBL/GenBank/DDBJ databases">
        <authorList>
            <person name="Varghese N."/>
            <person name="Submissions S."/>
        </authorList>
    </citation>
    <scope>NUCLEOTIDE SEQUENCE [LARGE SCALE GENOMIC DNA]</scope>
    <source>
        <strain evidence="3">OK042</strain>
    </source>
</reference>
<dbReference type="STRING" id="1884381.SAMN05518846_11088"/>
<gene>
    <name evidence="2" type="ORF">SAMN05518846_11088</name>
</gene>
<dbReference type="AlphaFoldDB" id="A0A1I3XVY2"/>
<evidence type="ECO:0000313" key="2">
    <source>
        <dbReference type="EMBL" id="SFK23221.1"/>
    </source>
</evidence>
<evidence type="ECO:0000313" key="3">
    <source>
        <dbReference type="Proteomes" id="UP000198915"/>
    </source>
</evidence>
<accession>A0A1I3XVY2</accession>
<keyword evidence="3" id="KW-1185">Reference proteome</keyword>
<name>A0A1I3XVY2_9BACL</name>
<feature type="region of interest" description="Disordered" evidence="1">
    <location>
        <begin position="1"/>
        <end position="39"/>
    </location>
</feature>
<evidence type="ECO:0000256" key="1">
    <source>
        <dbReference type="SAM" id="MobiDB-lite"/>
    </source>
</evidence>